<dbReference type="SUPFAM" id="SSF50969">
    <property type="entry name" value="YVTN repeat-like/Quinoprotein amine dehydrogenase"/>
    <property type="match status" value="1"/>
</dbReference>
<dbReference type="Gene3D" id="2.130.10.10">
    <property type="entry name" value="YVTN repeat-like/Quinoprotein amine dehydrogenase"/>
    <property type="match status" value="3"/>
</dbReference>
<name>A0ABT2JI43_9PSEU</name>
<evidence type="ECO:0000313" key="5">
    <source>
        <dbReference type="Proteomes" id="UP001156441"/>
    </source>
</evidence>
<dbReference type="InterPro" id="IPR019775">
    <property type="entry name" value="WD40_repeat_CS"/>
</dbReference>
<evidence type="ECO:0000313" key="4">
    <source>
        <dbReference type="EMBL" id="MCT2587557.1"/>
    </source>
</evidence>
<dbReference type="PROSITE" id="PS50082">
    <property type="entry name" value="WD_REPEATS_2"/>
    <property type="match status" value="1"/>
</dbReference>
<proteinExistence type="predicted"/>
<comment type="caution">
    <text evidence="4">The sequence shown here is derived from an EMBL/GenBank/DDBJ whole genome shotgun (WGS) entry which is preliminary data.</text>
</comment>
<dbReference type="Proteomes" id="UP001156441">
    <property type="component" value="Unassembled WGS sequence"/>
</dbReference>
<organism evidence="4 5">
    <name type="scientific">Actinophytocola gossypii</name>
    <dbReference type="NCBI Taxonomy" id="2812003"/>
    <lineage>
        <taxon>Bacteria</taxon>
        <taxon>Bacillati</taxon>
        <taxon>Actinomycetota</taxon>
        <taxon>Actinomycetes</taxon>
        <taxon>Pseudonocardiales</taxon>
        <taxon>Pseudonocardiaceae</taxon>
    </lineage>
</organism>
<dbReference type="RefSeq" id="WP_260195458.1">
    <property type="nucleotide sequence ID" value="NZ_JAFFZE010000026.1"/>
</dbReference>
<dbReference type="SMART" id="SM00320">
    <property type="entry name" value="WD40"/>
    <property type="match status" value="6"/>
</dbReference>
<sequence>MPFGGVAGLRAAVLSRCAAATVLELSEPLDVVAAPLAAPVLCDGHEFTVHGFREAEVIAASGVLGGLAGPWFAVREFQGPSGAGFAGTPVFDRDVDAVVGLLGETGVYPLANLLEPWPWLRDLLGWRLDHDPALRTHWLPRARGSEVEADTGSWYFTGRTEARRELCAWLEAGPPLLVVTGGPGTGKSAVLAHVLVGADARWAPRVPTGGPRPAPGTVDIALHLKGFAFDDVVEWLAALSDVTAADPGELLVALRDRRETAGRAVTVLCDALDEAVTAEESVRIARLLAELAVAGVARVVVGVRTAPPGSLRARVHRVWGRSTPVLDLESERFLRREDIAEYVASRLAGDDTEGRYRDGAALRDIAETVATRARHNFLVAQLTSRWLLLPGTPVASADLDEALPTTVGEAMEKYLDAFGPDRGLVERVLTALAFARGSGLPRNDLWVRLAEALTPGYDASAADLARVFDSAASYLIETETRVDGSPTYRLYHEVLDEHLRENCAVAAPHRAVVETLVRTVPEQGSRRNWEAADSYVRTQLAGHAARAGVLDDLLTDGGFLVHADPSPLLAVLHKAVTTNGRLAVACYRASSADHRSLAPSARAQVLALDAARLGAHDLREQFARESIWPVTFSTGARQHGALLATLRAEQGNVSSIAAGTFEGRAIAVSGSEGGRVRLWDVADQRPIGSVISGLPWSSYQSPALALTTLDGRLMAVVGGRNQVQVWDVLAASMVAEWTTGKSDSITAVAVVEHDGRVLVLATSWEGMNAWDLRTHRLVAGPVGKRLQALAFAELHGVPVVVTGGWTEIRTWTLDGLRETGQAMTSAESVFQLAVTEVAGRPVAITGTGDGSGAVELWDLSFRSQIGETRTDHGWSVSGIAVTEIAGRPVAVTSSGHNSPGPDDEDTTLLVWDLLEWRRVGKPLAGHTQGTQAVAVVEVDGRPTAVTGGGWDGTVRLWDLTLAEQQVGDPTPGHGMHILEMAVLDRGPHRLAVSAALDDTAFVWDLRGHRVVGRAPVNFCNFVGLEESFGEVVAVLAGIGFAEVHNLGTGSLITLQPASRPLRASRQYASGPAHVSAGAMARWGGRPVVALGSSHRAVQLHDPVSGRTVGRAIDVSAPAATPADKVDATANVPARIALLLVAGRPAAVVLSSRRASDDGFTGAVWDLLDGTLIATLEPPASQAATTCVVGGLTTVITVGAQGVIRVWDAGAQRTLRTIESGGDHIQYLASGLRRGRPVVLAAGYRGPLGVWDLATGAAVDEIRLPDACRGIALGEDGALVVAIQNDVAVFETEIRGVVPDLGPRS</sequence>
<evidence type="ECO:0000256" key="1">
    <source>
        <dbReference type="ARBA" id="ARBA00022574"/>
    </source>
</evidence>
<dbReference type="InterPro" id="IPR011044">
    <property type="entry name" value="Quino_amine_DH_bsu"/>
</dbReference>
<reference evidence="4 5" key="1">
    <citation type="submission" date="2021-02" db="EMBL/GenBank/DDBJ databases">
        <title>Actinophytocola xerophila sp. nov., isolated from soil of cotton cropping field.</title>
        <authorList>
            <person name="Huang R."/>
            <person name="Chen X."/>
            <person name="Ge X."/>
            <person name="Liu W."/>
        </authorList>
    </citation>
    <scope>NUCLEOTIDE SEQUENCE [LARGE SCALE GENOMIC DNA]</scope>
    <source>
        <strain evidence="4 5">S1-96</strain>
    </source>
</reference>
<dbReference type="PROSITE" id="PS00678">
    <property type="entry name" value="WD_REPEATS_1"/>
    <property type="match status" value="1"/>
</dbReference>
<keyword evidence="2" id="KW-0677">Repeat</keyword>
<feature type="repeat" description="WD" evidence="3">
    <location>
        <begin position="923"/>
        <end position="959"/>
    </location>
</feature>
<accession>A0ABT2JI43</accession>
<dbReference type="Pfam" id="PF00400">
    <property type="entry name" value="WD40"/>
    <property type="match status" value="2"/>
</dbReference>
<evidence type="ECO:0008006" key="6">
    <source>
        <dbReference type="Google" id="ProtNLM"/>
    </source>
</evidence>
<keyword evidence="1 3" id="KW-0853">WD repeat</keyword>
<dbReference type="InterPro" id="IPR015943">
    <property type="entry name" value="WD40/YVTN_repeat-like_dom_sf"/>
</dbReference>
<dbReference type="PANTHER" id="PTHR22847">
    <property type="entry name" value="WD40 REPEAT PROTEIN"/>
    <property type="match status" value="1"/>
</dbReference>
<dbReference type="InterPro" id="IPR001680">
    <property type="entry name" value="WD40_rpt"/>
</dbReference>
<gene>
    <name evidence="4" type="ORF">JT362_31000</name>
</gene>
<evidence type="ECO:0000256" key="3">
    <source>
        <dbReference type="PROSITE-ProRule" id="PRU00221"/>
    </source>
</evidence>
<dbReference type="EMBL" id="JAFFZE010000026">
    <property type="protein sequence ID" value="MCT2587557.1"/>
    <property type="molecule type" value="Genomic_DNA"/>
</dbReference>
<dbReference type="SUPFAM" id="SSF82171">
    <property type="entry name" value="DPP6 N-terminal domain-like"/>
    <property type="match status" value="1"/>
</dbReference>
<evidence type="ECO:0000256" key="2">
    <source>
        <dbReference type="ARBA" id="ARBA00022737"/>
    </source>
</evidence>
<protein>
    <recommendedName>
        <fullName evidence="6">WD40 repeat domain-containing protein</fullName>
    </recommendedName>
</protein>
<keyword evidence="5" id="KW-1185">Reference proteome</keyword>
<dbReference type="PANTHER" id="PTHR22847:SF637">
    <property type="entry name" value="WD REPEAT DOMAIN 5B"/>
    <property type="match status" value="1"/>
</dbReference>